<dbReference type="Proteomes" id="UP001054837">
    <property type="component" value="Unassembled WGS sequence"/>
</dbReference>
<protein>
    <submittedName>
        <fullName evidence="1">Uncharacterized protein</fullName>
    </submittedName>
</protein>
<organism evidence="1 2">
    <name type="scientific">Caerostris darwini</name>
    <dbReference type="NCBI Taxonomy" id="1538125"/>
    <lineage>
        <taxon>Eukaryota</taxon>
        <taxon>Metazoa</taxon>
        <taxon>Ecdysozoa</taxon>
        <taxon>Arthropoda</taxon>
        <taxon>Chelicerata</taxon>
        <taxon>Arachnida</taxon>
        <taxon>Araneae</taxon>
        <taxon>Araneomorphae</taxon>
        <taxon>Entelegynae</taxon>
        <taxon>Araneoidea</taxon>
        <taxon>Araneidae</taxon>
        <taxon>Caerostris</taxon>
    </lineage>
</organism>
<name>A0AAV4NTZ6_9ARAC</name>
<gene>
    <name evidence="1" type="ORF">CDAR_70171</name>
</gene>
<evidence type="ECO:0000313" key="2">
    <source>
        <dbReference type="Proteomes" id="UP001054837"/>
    </source>
</evidence>
<keyword evidence="2" id="KW-1185">Reference proteome</keyword>
<dbReference type="EMBL" id="BPLQ01002054">
    <property type="protein sequence ID" value="GIX88327.1"/>
    <property type="molecule type" value="Genomic_DNA"/>
</dbReference>
<reference evidence="1 2" key="1">
    <citation type="submission" date="2021-06" db="EMBL/GenBank/DDBJ databases">
        <title>Caerostris darwini draft genome.</title>
        <authorList>
            <person name="Kono N."/>
            <person name="Arakawa K."/>
        </authorList>
    </citation>
    <scope>NUCLEOTIDE SEQUENCE [LARGE SCALE GENOMIC DNA]</scope>
</reference>
<sequence>MIPNLTLNFAYGNSGPIAYMTVESFSYEFIDTDSSPDDYEDYDSDSSAGSYVGFKRFSPIKFGFDPFPDPFEDISSDLDPFGNDIFGFNNPMDMPFSYFM</sequence>
<dbReference type="AlphaFoldDB" id="A0AAV4NTZ6"/>
<proteinExistence type="predicted"/>
<comment type="caution">
    <text evidence="1">The sequence shown here is derived from an EMBL/GenBank/DDBJ whole genome shotgun (WGS) entry which is preliminary data.</text>
</comment>
<evidence type="ECO:0000313" key="1">
    <source>
        <dbReference type="EMBL" id="GIX88327.1"/>
    </source>
</evidence>
<accession>A0AAV4NTZ6</accession>